<gene>
    <name evidence="2" type="ORF">GCK72_025874</name>
</gene>
<dbReference type="Proteomes" id="UP000483820">
    <property type="component" value="Chromosome X"/>
</dbReference>
<feature type="transmembrane region" description="Helical" evidence="1">
    <location>
        <begin position="78"/>
        <end position="97"/>
    </location>
</feature>
<dbReference type="KEGG" id="crq:GCK72_025874"/>
<dbReference type="EMBL" id="WUAV01000006">
    <property type="protein sequence ID" value="KAF1749406.1"/>
    <property type="molecule type" value="Genomic_DNA"/>
</dbReference>
<name>A0A6A5G3C8_CAERE</name>
<proteinExistence type="predicted"/>
<keyword evidence="1" id="KW-1133">Transmembrane helix</keyword>
<evidence type="ECO:0000313" key="2">
    <source>
        <dbReference type="EMBL" id="KAF1749406.1"/>
    </source>
</evidence>
<feature type="transmembrane region" description="Helical" evidence="1">
    <location>
        <begin position="21"/>
        <end position="38"/>
    </location>
</feature>
<evidence type="ECO:0000313" key="3">
    <source>
        <dbReference type="Proteomes" id="UP000483820"/>
    </source>
</evidence>
<reference evidence="2 3" key="1">
    <citation type="submission" date="2019-12" db="EMBL/GenBank/DDBJ databases">
        <title>Chromosome-level assembly of the Caenorhabditis remanei genome.</title>
        <authorList>
            <person name="Teterina A.A."/>
            <person name="Willis J.H."/>
            <person name="Phillips P.C."/>
        </authorList>
    </citation>
    <scope>NUCLEOTIDE SEQUENCE [LARGE SCALE GENOMIC DNA]</scope>
    <source>
        <strain evidence="2 3">PX506</strain>
        <tissue evidence="2">Whole organism</tissue>
    </source>
</reference>
<accession>A0A6A5G3C8</accession>
<dbReference type="RefSeq" id="XP_003105568.2">
    <property type="nucleotide sequence ID" value="XM_003105520.2"/>
</dbReference>
<feature type="transmembrane region" description="Helical" evidence="1">
    <location>
        <begin position="50"/>
        <end position="66"/>
    </location>
</feature>
<dbReference type="AlphaFoldDB" id="A0A6A5G3C8"/>
<evidence type="ECO:0000256" key="1">
    <source>
        <dbReference type="SAM" id="Phobius"/>
    </source>
</evidence>
<sequence length="199" mass="23231">MMRFVKDYKKMEKARNMEFSLLALLTVEFVFCVFGYFMDSSLNNTVVETFYTIWIFNLLVASLLNITTKPVIFSIYRAGFRMIYLAVVVYIFCSFGYMTVSAYVLVFCIADFVYLVNGVSNEQMTYPGKWIAMVNRKWRISEKEADIEHARFDSPISDVEAMKNLDDMEWDTSCDYFTADDDDFIFPYPPMKSSESVIV</sequence>
<keyword evidence="1" id="KW-0472">Membrane</keyword>
<dbReference type="GeneID" id="9817423"/>
<protein>
    <submittedName>
        <fullName evidence="2">Uncharacterized protein</fullName>
    </submittedName>
</protein>
<organism evidence="2 3">
    <name type="scientific">Caenorhabditis remanei</name>
    <name type="common">Caenorhabditis vulgaris</name>
    <dbReference type="NCBI Taxonomy" id="31234"/>
    <lineage>
        <taxon>Eukaryota</taxon>
        <taxon>Metazoa</taxon>
        <taxon>Ecdysozoa</taxon>
        <taxon>Nematoda</taxon>
        <taxon>Chromadorea</taxon>
        <taxon>Rhabditida</taxon>
        <taxon>Rhabditina</taxon>
        <taxon>Rhabditomorpha</taxon>
        <taxon>Rhabditoidea</taxon>
        <taxon>Rhabditidae</taxon>
        <taxon>Peloderinae</taxon>
        <taxon>Caenorhabditis</taxon>
    </lineage>
</organism>
<comment type="caution">
    <text evidence="2">The sequence shown here is derived from an EMBL/GenBank/DDBJ whole genome shotgun (WGS) entry which is preliminary data.</text>
</comment>
<dbReference type="CTD" id="9817423"/>
<keyword evidence="1" id="KW-0812">Transmembrane</keyword>